<keyword evidence="4" id="KW-0862">Zinc</keyword>
<comment type="function">
    <text evidence="1">Catalyzes the reversible cyclization of carbamoyl aspartate to dihydroorotate.</text>
</comment>
<sequence>MPNLNPPLFNIDSVIDYQNEILDLSDSYFKSKTWNLNGENGLKTTISITKDNKKLQNIESKNSQGNSPLDSNEYLRQNSPANFQHKKDSKHPLNTDSKNKKITPFTPLMSLYISDNLDSKTLIEAKKNGIKILKLYPKGSTTNSKDGLSEILSQKFLKLLESAEKLSLILSIHGESNGFSLNREKEFLKIFTHLARTFPRLKIIIEHLSDRRSIEAVGSYANLYGTITLHHMLLTLDDVIGGKLNAFNFCKPVVKTALDRDAILKTALSGSEKFSFGSDSAPHTISAKLAGAAGIFSAPTLLQGLCTLFAKHNRLENLQKFISDNAMKIYDINLPFKKSVKMVAKPCTFGDSIPCDSEKIAVFLGEKSLNFSIENISVE</sequence>
<dbReference type="EC" id="3.5.2.3" evidence="7"/>
<dbReference type="InterPro" id="IPR002195">
    <property type="entry name" value="Dihydroorotase_CS"/>
</dbReference>
<reference evidence="7 8" key="2">
    <citation type="journal article" date="2016" name="Infect. Immun.">
        <title>Helicobacter saguini, a Novel Helicobacter Isolated from Cotton-Top Tamarins with Ulcerative Colitis, Has Proinflammatory Properties and Induces Typhlocolitis and Dysplasia in Gnotobiotic IL-10-/- Mice.</title>
        <authorList>
            <person name="Shen Z."/>
            <person name="Mannion A."/>
            <person name="Whary M.T."/>
            <person name="Muthupalani S."/>
            <person name="Sheh A."/>
            <person name="Feng Y."/>
            <person name="Gong G."/>
            <person name="Vandamme P."/>
            <person name="Holcombe H.R."/>
            <person name="Paster B.J."/>
            <person name="Fox J.G."/>
        </authorList>
    </citation>
    <scope>NUCLEOTIDE SEQUENCE [LARGE SCALE GENOMIC DNA]</scope>
    <source>
        <strain evidence="7 8">MIT 97-6194</strain>
    </source>
</reference>
<organism evidence="7 8">
    <name type="scientific">Helicobacter saguini</name>
    <dbReference type="NCBI Taxonomy" id="1548018"/>
    <lineage>
        <taxon>Bacteria</taxon>
        <taxon>Pseudomonadati</taxon>
        <taxon>Campylobacterota</taxon>
        <taxon>Epsilonproteobacteria</taxon>
        <taxon>Campylobacterales</taxon>
        <taxon>Helicobacteraceae</taxon>
        <taxon>Helicobacter</taxon>
    </lineage>
</organism>
<dbReference type="GO" id="GO:0004151">
    <property type="term" value="F:dihydroorotase activity"/>
    <property type="evidence" value="ECO:0007669"/>
    <property type="project" value="UniProtKB-EC"/>
</dbReference>
<dbReference type="EMBL" id="QBIU01000002">
    <property type="protein sequence ID" value="MWV70590.1"/>
    <property type="molecule type" value="Genomic_DNA"/>
</dbReference>
<dbReference type="InterPro" id="IPR004721">
    <property type="entry name" value="DHOdimr"/>
</dbReference>
<keyword evidence="3 7" id="KW-0378">Hydrolase</keyword>
<reference evidence="6 9" key="4">
    <citation type="submission" date="2019-12" db="EMBL/GenBank/DDBJ databases">
        <title>Multi-Generational Helicobacter saguini Isolates.</title>
        <authorList>
            <person name="Mannion A."/>
            <person name="Shen Z."/>
            <person name="Fox J.G."/>
        </authorList>
    </citation>
    <scope>NUCLEOTIDE SEQUENCE [LARGE SCALE GENOMIC DNA]</scope>
    <source>
        <strain evidence="6">16-048</strain>
        <strain evidence="9">16-048 (F4)</strain>
    </source>
</reference>
<name>A0A347VTW9_9HELI</name>
<comment type="caution">
    <text evidence="7">The sequence shown here is derived from an EMBL/GenBank/DDBJ whole genome shotgun (WGS) entry which is preliminary data.</text>
</comment>
<keyword evidence="8" id="KW-1185">Reference proteome</keyword>
<dbReference type="Gene3D" id="3.20.20.140">
    <property type="entry name" value="Metal-dependent hydrolases"/>
    <property type="match status" value="1"/>
</dbReference>
<dbReference type="InterPro" id="IPR032466">
    <property type="entry name" value="Metal_Hydrolase"/>
</dbReference>
<dbReference type="AlphaFoldDB" id="A0A347VTW9"/>
<dbReference type="Proteomes" id="UP000029714">
    <property type="component" value="Unassembled WGS sequence"/>
</dbReference>
<dbReference type="GO" id="GO:0005829">
    <property type="term" value="C:cytosol"/>
    <property type="evidence" value="ECO:0007669"/>
    <property type="project" value="TreeGrafter"/>
</dbReference>
<evidence type="ECO:0000313" key="6">
    <source>
        <dbReference type="EMBL" id="MWV70590.1"/>
    </source>
</evidence>
<evidence type="ECO:0000256" key="1">
    <source>
        <dbReference type="ARBA" id="ARBA00002368"/>
    </source>
</evidence>
<evidence type="ECO:0000313" key="8">
    <source>
        <dbReference type="Proteomes" id="UP000029714"/>
    </source>
</evidence>
<dbReference type="GO" id="GO:0006207">
    <property type="term" value="P:'de novo' pyrimidine nucleobase biosynthetic process"/>
    <property type="evidence" value="ECO:0007669"/>
    <property type="project" value="TreeGrafter"/>
</dbReference>
<dbReference type="SUPFAM" id="SSF51556">
    <property type="entry name" value="Metallo-dependent hydrolases"/>
    <property type="match status" value="1"/>
</dbReference>
<evidence type="ECO:0000313" key="7">
    <source>
        <dbReference type="EMBL" id="TLD94833.1"/>
    </source>
</evidence>
<dbReference type="PROSITE" id="PS00483">
    <property type="entry name" value="DIHYDROOROTASE_2"/>
    <property type="match status" value="1"/>
</dbReference>
<evidence type="ECO:0000256" key="3">
    <source>
        <dbReference type="ARBA" id="ARBA00022801"/>
    </source>
</evidence>
<dbReference type="GO" id="GO:0044205">
    <property type="term" value="P:'de novo' UMP biosynthetic process"/>
    <property type="evidence" value="ECO:0007669"/>
    <property type="project" value="UniProtKB-UniPathway"/>
</dbReference>
<dbReference type="PANTHER" id="PTHR43137:SF1">
    <property type="entry name" value="DIHYDROOROTASE"/>
    <property type="match status" value="1"/>
</dbReference>
<evidence type="ECO:0000313" key="9">
    <source>
        <dbReference type="Proteomes" id="UP000477070"/>
    </source>
</evidence>
<dbReference type="Proteomes" id="UP000477070">
    <property type="component" value="Unassembled WGS sequence"/>
</dbReference>
<evidence type="ECO:0000256" key="2">
    <source>
        <dbReference type="ARBA" id="ARBA00022723"/>
    </source>
</evidence>
<dbReference type="PANTHER" id="PTHR43137">
    <property type="entry name" value="DIHYDROOROTASE"/>
    <property type="match status" value="1"/>
</dbReference>
<dbReference type="OrthoDB" id="9808095at2"/>
<dbReference type="PIRSF" id="PIRSF001237">
    <property type="entry name" value="DHOdimr"/>
    <property type="match status" value="1"/>
</dbReference>
<reference evidence="7 8" key="1">
    <citation type="journal article" date="2014" name="Genome Announc.">
        <title>Draft genome sequences of eight enterohepatic helicobacter species isolated from both laboratory and wild rodents.</title>
        <authorList>
            <person name="Sheh A."/>
            <person name="Shen Z."/>
            <person name="Fox J.G."/>
        </authorList>
    </citation>
    <scope>NUCLEOTIDE SEQUENCE [LARGE SCALE GENOMIC DNA]</scope>
    <source>
        <strain evidence="7 8">MIT 97-6194</strain>
    </source>
</reference>
<protein>
    <submittedName>
        <fullName evidence="7">Dihydroorotase</fullName>
        <ecNumber evidence="7">3.5.2.3</ecNumber>
    </submittedName>
</protein>
<gene>
    <name evidence="6" type="primary">pyrC</name>
    <name evidence="6" type="ORF">DCO61_11480</name>
    <name evidence="7" type="ORF">LS64_004420</name>
</gene>
<keyword evidence="2" id="KW-0479">Metal-binding</keyword>
<keyword evidence="5" id="KW-0665">Pyrimidine biosynthesis</keyword>
<dbReference type="UniPathway" id="UPA00070">
    <property type="reaction ID" value="UER00117"/>
</dbReference>
<evidence type="ECO:0000256" key="5">
    <source>
        <dbReference type="ARBA" id="ARBA00022975"/>
    </source>
</evidence>
<reference evidence="7" key="3">
    <citation type="submission" date="2018-04" db="EMBL/GenBank/DDBJ databases">
        <authorList>
            <person name="Sheh A."/>
            <person name="Shen Z."/>
            <person name="Mannion A.J."/>
            <person name="Fox J.G."/>
        </authorList>
    </citation>
    <scope>NUCLEOTIDE SEQUENCE</scope>
    <source>
        <strain evidence="7">MIT 97-6194</strain>
    </source>
</reference>
<dbReference type="EMBL" id="JRMP02000005">
    <property type="protein sequence ID" value="TLD94833.1"/>
    <property type="molecule type" value="Genomic_DNA"/>
</dbReference>
<evidence type="ECO:0000256" key="4">
    <source>
        <dbReference type="ARBA" id="ARBA00022833"/>
    </source>
</evidence>
<accession>A0A347VTW9</accession>
<dbReference type="GO" id="GO:0046872">
    <property type="term" value="F:metal ion binding"/>
    <property type="evidence" value="ECO:0007669"/>
    <property type="project" value="UniProtKB-KW"/>
</dbReference>
<proteinExistence type="predicted"/>